<organism evidence="1 3">
    <name type="scientific">Clostridium ljungdahlii (strain ATCC 55383 / DSM 13528 / PETC)</name>
    <dbReference type="NCBI Taxonomy" id="748727"/>
    <lineage>
        <taxon>Bacteria</taxon>
        <taxon>Bacillati</taxon>
        <taxon>Bacillota</taxon>
        <taxon>Clostridia</taxon>
        <taxon>Eubacteriales</taxon>
        <taxon>Clostridiaceae</taxon>
        <taxon>Clostridium</taxon>
    </lineage>
</organism>
<dbReference type="Proteomes" id="UP000001656">
    <property type="component" value="Chromosome"/>
</dbReference>
<dbReference type="eggNOG" id="ENOG5033GM6">
    <property type="taxonomic scope" value="Bacteria"/>
</dbReference>
<dbReference type="EMBL" id="CP001666">
    <property type="protein sequence ID" value="ADK16067.1"/>
    <property type="molecule type" value="Genomic_DNA"/>
</dbReference>
<evidence type="ECO:0000313" key="2">
    <source>
        <dbReference type="EMBL" id="OAA87057.1"/>
    </source>
</evidence>
<dbReference type="OrthoDB" id="2662485at2"/>
<reference evidence="1" key="1">
    <citation type="submission" date="2009-07" db="EMBL/GenBank/DDBJ databases">
        <authorList>
            <person name="Koepke M."/>
            <person name="Hujer S."/>
            <person name="Held C."/>
            <person name="Wiezer A."/>
            <person name="Liesegang H."/>
            <person name="Ehrenreich A."/>
            <person name="Gottschalk G."/>
            <person name="Duerre P."/>
        </authorList>
    </citation>
    <scope>NUCLEOTIDE SEQUENCE</scope>
    <source>
        <strain evidence="1">DSM 13528</strain>
    </source>
</reference>
<sequence>MSDMKEIVKGGFYLNEQSKRLNGLAALSLKIALKSYFSTYQSMKYFLHMFNLDKIKKYNISEDVINESHSEEYCEKSSESIIHFHHFFELVCKDILRREHPLLAVDASNKHEIFYKLLKGEMVTEQDQEGLKSIEFNETLERLCQLIKKRNMGSGSLDFFISSKNFLRELNVLRNRLLHRGVYILRYPAFDNLVGKFVLPLLKDILALPQYKGLTNVWKYKSLNCGIDPINEIISDFKKSKYDITKIAFLKELGRSAYNNQIMQARNNFLNDEKIKEIEKMAKTQIGEPNISYITQCPVCGLDTLIVYDDIETDDYDEKTGTYAKAWLYTWQVRCISCTFEIDRHLKNPSEYGFDIPDYWNGKEL</sequence>
<name>D8GPX6_CLOLD</name>
<dbReference type="HOGENOM" id="CLU_065142_0_0_9"/>
<reference evidence="1 3" key="2">
    <citation type="journal article" date="2010" name="Proc. Natl. Acad. Sci. U.S.A.">
        <title>Clostridium ljungdahlii represents a microbial production platform based on syngas.</title>
        <authorList>
            <person name="Kopke M."/>
            <person name="Held C."/>
            <person name="Hujer S."/>
            <person name="Liesegang H."/>
            <person name="Wiezer A."/>
            <person name="Wollherr A."/>
            <person name="Ehrenreich A."/>
            <person name="Liebl W."/>
            <person name="Gottschalk G."/>
            <person name="Durre P."/>
        </authorList>
    </citation>
    <scope>NUCLEOTIDE SEQUENCE [LARGE SCALE GENOMIC DNA]</scope>
    <source>
        <strain evidence="3">ATCC 55383 / DSM 13528 / PETC</strain>
        <strain evidence="1">DSM 13528</strain>
    </source>
</reference>
<gene>
    <name evidence="1" type="ordered locus">CLJU_c30190</name>
    <name evidence="2" type="ORF">WX45_03687</name>
</gene>
<dbReference type="Proteomes" id="UP000077020">
    <property type="component" value="Unassembled WGS sequence"/>
</dbReference>
<accession>D8GPX6</accession>
<dbReference type="KEGG" id="clj:CLJU_c30190"/>
<protein>
    <submittedName>
        <fullName evidence="1">Uncharacterized protein</fullName>
    </submittedName>
</protein>
<dbReference type="PATRIC" id="fig|748727.19.peg.3764"/>
<evidence type="ECO:0000313" key="1">
    <source>
        <dbReference type="EMBL" id="ADK16067.1"/>
    </source>
</evidence>
<proteinExistence type="predicted"/>
<dbReference type="RefSeq" id="WP_013239657.1">
    <property type="nucleotide sequence ID" value="NC_014328.1"/>
</dbReference>
<dbReference type="EMBL" id="LITS01000010">
    <property type="protein sequence ID" value="OAA87057.1"/>
    <property type="molecule type" value="Genomic_DNA"/>
</dbReference>
<evidence type="ECO:0000313" key="3">
    <source>
        <dbReference type="Proteomes" id="UP000001656"/>
    </source>
</evidence>
<evidence type="ECO:0000313" key="4">
    <source>
        <dbReference type="Proteomes" id="UP000077020"/>
    </source>
</evidence>
<keyword evidence="4" id="KW-1185">Reference proteome</keyword>
<dbReference type="AlphaFoldDB" id="D8GPX6"/>
<reference evidence="2 4" key="3">
    <citation type="journal article" date="2016" name="Biotechnol. Bioeng.">
        <title>Traits of selected Clostridium strains for syngas fermentation to ethanol.</title>
        <authorList>
            <person name="Martin M.E."/>
            <person name="Richter H."/>
            <person name="Saha S."/>
            <person name="Angenent L.T."/>
        </authorList>
    </citation>
    <scope>NUCLEOTIDE SEQUENCE [LARGE SCALE GENOMIC DNA]</scope>
    <source>
        <strain evidence="2 4">PETC</strain>
    </source>
</reference>